<sequence length="110" mass="12766">MDERIFQMHAEVCKSLASPVRLKILNSLRQGEKSVEEMARLLGLPKANLSQHLSILRQRRIVAARREGLNVYYKCANQKMFKACEILREVLMEQLAEGGRLGKWIDKREK</sequence>
<dbReference type="PRINTS" id="PR00778">
    <property type="entry name" value="HTHARSR"/>
</dbReference>
<dbReference type="Pfam" id="PF01022">
    <property type="entry name" value="HTH_5"/>
    <property type="match status" value="1"/>
</dbReference>
<evidence type="ECO:0000259" key="4">
    <source>
        <dbReference type="PROSITE" id="PS50987"/>
    </source>
</evidence>
<proteinExistence type="predicted"/>
<keyword evidence="1" id="KW-0805">Transcription regulation</keyword>
<gene>
    <name evidence="5" type="ORF">A3G33_03620</name>
</gene>
<reference evidence="5 6" key="1">
    <citation type="journal article" date="2016" name="Nat. Commun.">
        <title>Thousands of microbial genomes shed light on interconnected biogeochemical processes in an aquifer system.</title>
        <authorList>
            <person name="Anantharaman K."/>
            <person name="Brown C.T."/>
            <person name="Hug L.A."/>
            <person name="Sharon I."/>
            <person name="Castelle C.J."/>
            <person name="Probst A.J."/>
            <person name="Thomas B.C."/>
            <person name="Singh A."/>
            <person name="Wilkins M.J."/>
            <person name="Karaoz U."/>
            <person name="Brodie E.L."/>
            <person name="Williams K.H."/>
            <person name="Hubbard S.S."/>
            <person name="Banfield J.F."/>
        </authorList>
    </citation>
    <scope>NUCLEOTIDE SEQUENCE [LARGE SCALE GENOMIC DNA]</scope>
</reference>
<keyword evidence="3" id="KW-0804">Transcription</keyword>
<dbReference type="Proteomes" id="UP000178187">
    <property type="component" value="Unassembled WGS sequence"/>
</dbReference>
<comment type="caution">
    <text evidence="5">The sequence shown here is derived from an EMBL/GenBank/DDBJ whole genome shotgun (WGS) entry which is preliminary data.</text>
</comment>
<evidence type="ECO:0000313" key="5">
    <source>
        <dbReference type="EMBL" id="OGW99293.1"/>
    </source>
</evidence>
<protein>
    <recommendedName>
        <fullName evidence="4">HTH arsR-type domain-containing protein</fullName>
    </recommendedName>
</protein>
<keyword evidence="2" id="KW-0238">DNA-binding</keyword>
<feature type="domain" description="HTH arsR-type" evidence="4">
    <location>
        <begin position="1"/>
        <end position="98"/>
    </location>
</feature>
<evidence type="ECO:0000256" key="1">
    <source>
        <dbReference type="ARBA" id="ARBA00023015"/>
    </source>
</evidence>
<organism evidence="5 6">
    <name type="scientific">Candidatus Danuiimicrobium aquiferis</name>
    <dbReference type="NCBI Taxonomy" id="1801832"/>
    <lineage>
        <taxon>Bacteria</taxon>
        <taxon>Pseudomonadati</taxon>
        <taxon>Candidatus Omnitrophota</taxon>
        <taxon>Candidatus Danuiimicrobium</taxon>
    </lineage>
</organism>
<dbReference type="EMBL" id="MHFR01000011">
    <property type="protein sequence ID" value="OGW99293.1"/>
    <property type="molecule type" value="Genomic_DNA"/>
</dbReference>
<dbReference type="InterPro" id="IPR051011">
    <property type="entry name" value="Metal_resp_trans_reg"/>
</dbReference>
<dbReference type="GO" id="GO:0003677">
    <property type="term" value="F:DNA binding"/>
    <property type="evidence" value="ECO:0007669"/>
    <property type="project" value="UniProtKB-KW"/>
</dbReference>
<dbReference type="InterPro" id="IPR036390">
    <property type="entry name" value="WH_DNA-bd_sf"/>
</dbReference>
<dbReference type="SMART" id="SM00418">
    <property type="entry name" value="HTH_ARSR"/>
    <property type="match status" value="1"/>
</dbReference>
<name>A0A1G1L298_9BACT</name>
<dbReference type="AlphaFoldDB" id="A0A1G1L298"/>
<dbReference type="NCBIfam" id="NF033788">
    <property type="entry name" value="HTH_metalloreg"/>
    <property type="match status" value="1"/>
</dbReference>
<dbReference type="InterPro" id="IPR036388">
    <property type="entry name" value="WH-like_DNA-bd_sf"/>
</dbReference>
<dbReference type="PROSITE" id="PS50987">
    <property type="entry name" value="HTH_ARSR_2"/>
    <property type="match status" value="1"/>
</dbReference>
<dbReference type="InterPro" id="IPR001845">
    <property type="entry name" value="HTH_ArsR_DNA-bd_dom"/>
</dbReference>
<dbReference type="PANTHER" id="PTHR43132:SF2">
    <property type="entry name" value="ARSENICAL RESISTANCE OPERON REPRESSOR ARSR-RELATED"/>
    <property type="match status" value="1"/>
</dbReference>
<dbReference type="InterPro" id="IPR011991">
    <property type="entry name" value="ArsR-like_HTH"/>
</dbReference>
<dbReference type="CDD" id="cd00090">
    <property type="entry name" value="HTH_ARSR"/>
    <property type="match status" value="1"/>
</dbReference>
<dbReference type="PANTHER" id="PTHR43132">
    <property type="entry name" value="ARSENICAL RESISTANCE OPERON REPRESSOR ARSR-RELATED"/>
    <property type="match status" value="1"/>
</dbReference>
<dbReference type="Gene3D" id="1.10.10.10">
    <property type="entry name" value="Winged helix-like DNA-binding domain superfamily/Winged helix DNA-binding domain"/>
    <property type="match status" value="1"/>
</dbReference>
<evidence type="ECO:0000256" key="3">
    <source>
        <dbReference type="ARBA" id="ARBA00023163"/>
    </source>
</evidence>
<evidence type="ECO:0000256" key="2">
    <source>
        <dbReference type="ARBA" id="ARBA00023125"/>
    </source>
</evidence>
<dbReference type="SUPFAM" id="SSF46785">
    <property type="entry name" value="Winged helix' DNA-binding domain"/>
    <property type="match status" value="1"/>
</dbReference>
<evidence type="ECO:0000313" key="6">
    <source>
        <dbReference type="Proteomes" id="UP000178187"/>
    </source>
</evidence>
<accession>A0A1G1L298</accession>
<dbReference type="GO" id="GO:0003700">
    <property type="term" value="F:DNA-binding transcription factor activity"/>
    <property type="evidence" value="ECO:0007669"/>
    <property type="project" value="InterPro"/>
</dbReference>